<keyword evidence="1" id="KW-0812">Transmembrane</keyword>
<feature type="transmembrane region" description="Helical" evidence="1">
    <location>
        <begin position="37"/>
        <end position="66"/>
    </location>
</feature>
<keyword evidence="1" id="KW-0472">Membrane</keyword>
<dbReference type="AlphaFoldDB" id="A0A7C9DBV3"/>
<proteinExistence type="predicted"/>
<organism evidence="2">
    <name type="scientific">Opuntia streptacantha</name>
    <name type="common">Prickly pear cactus</name>
    <name type="synonym">Opuntia cardona</name>
    <dbReference type="NCBI Taxonomy" id="393608"/>
    <lineage>
        <taxon>Eukaryota</taxon>
        <taxon>Viridiplantae</taxon>
        <taxon>Streptophyta</taxon>
        <taxon>Embryophyta</taxon>
        <taxon>Tracheophyta</taxon>
        <taxon>Spermatophyta</taxon>
        <taxon>Magnoliopsida</taxon>
        <taxon>eudicotyledons</taxon>
        <taxon>Gunneridae</taxon>
        <taxon>Pentapetalae</taxon>
        <taxon>Caryophyllales</taxon>
        <taxon>Cactineae</taxon>
        <taxon>Cactaceae</taxon>
        <taxon>Opuntioideae</taxon>
        <taxon>Opuntia</taxon>
    </lineage>
</organism>
<sequence length="139" mass="15582">MEEVTHRITHLMVVMGVMETIVAAMEAMAVQGTRVQFLILEVIVIMAALLTGIQLLGGLLFIVIIVRCQAIPFKDAIKFMVFLPAIGCTKIRELQLLSSKIKKMFPGWRMCKGRVLLQKHSKLLQSPFLLLMQNNISSS</sequence>
<keyword evidence="1" id="KW-1133">Transmembrane helix</keyword>
<feature type="transmembrane region" description="Helical" evidence="1">
    <location>
        <begin position="12"/>
        <end position="31"/>
    </location>
</feature>
<evidence type="ECO:0000313" key="2">
    <source>
        <dbReference type="EMBL" id="MBA4633549.1"/>
    </source>
</evidence>
<dbReference type="EMBL" id="GISG01087410">
    <property type="protein sequence ID" value="MBA4633549.1"/>
    <property type="molecule type" value="Transcribed_RNA"/>
</dbReference>
<protein>
    <submittedName>
        <fullName evidence="2">Uncharacterized protein</fullName>
    </submittedName>
</protein>
<reference evidence="2" key="1">
    <citation type="journal article" date="2013" name="J. Plant Res.">
        <title>Effect of fungi and light on seed germination of three Opuntia species from semiarid lands of central Mexico.</title>
        <authorList>
            <person name="Delgado-Sanchez P."/>
            <person name="Jimenez-Bremont J.F."/>
            <person name="Guerrero-Gonzalez Mde L."/>
            <person name="Flores J."/>
        </authorList>
    </citation>
    <scope>NUCLEOTIDE SEQUENCE</scope>
    <source>
        <tissue evidence="2">Cladode</tissue>
    </source>
</reference>
<evidence type="ECO:0000256" key="1">
    <source>
        <dbReference type="SAM" id="Phobius"/>
    </source>
</evidence>
<accession>A0A7C9DBV3</accession>
<reference evidence="2" key="2">
    <citation type="submission" date="2020-07" db="EMBL/GenBank/DDBJ databases">
        <authorList>
            <person name="Vera ALvarez R."/>
            <person name="Arias-Moreno D.M."/>
            <person name="Jimenez-Jacinto V."/>
            <person name="Jimenez-Bremont J.F."/>
            <person name="Swaminathan K."/>
            <person name="Moose S.P."/>
            <person name="Guerrero-Gonzalez M.L."/>
            <person name="Marino-Ramirez L."/>
            <person name="Landsman D."/>
            <person name="Rodriguez-Kessler M."/>
            <person name="Delgado-Sanchez P."/>
        </authorList>
    </citation>
    <scope>NUCLEOTIDE SEQUENCE</scope>
    <source>
        <tissue evidence="2">Cladode</tissue>
    </source>
</reference>
<name>A0A7C9DBV3_OPUST</name>